<gene>
    <name evidence="1" type="ORF">PCASD_14458</name>
</gene>
<organism evidence="1 2">
    <name type="scientific">Puccinia coronata f. sp. avenae</name>
    <dbReference type="NCBI Taxonomy" id="200324"/>
    <lineage>
        <taxon>Eukaryota</taxon>
        <taxon>Fungi</taxon>
        <taxon>Dikarya</taxon>
        <taxon>Basidiomycota</taxon>
        <taxon>Pucciniomycotina</taxon>
        <taxon>Pucciniomycetes</taxon>
        <taxon>Pucciniales</taxon>
        <taxon>Pucciniaceae</taxon>
        <taxon>Puccinia</taxon>
    </lineage>
</organism>
<accession>A0A2N5UDK7</accession>
<protein>
    <submittedName>
        <fullName evidence="1">Uncharacterized protein</fullName>
    </submittedName>
</protein>
<proteinExistence type="predicted"/>
<evidence type="ECO:0000313" key="2">
    <source>
        <dbReference type="Proteomes" id="UP000235392"/>
    </source>
</evidence>
<evidence type="ECO:0000313" key="1">
    <source>
        <dbReference type="EMBL" id="PLW35829.1"/>
    </source>
</evidence>
<dbReference type="EMBL" id="PGCI01000170">
    <property type="protein sequence ID" value="PLW35829.1"/>
    <property type="molecule type" value="Genomic_DNA"/>
</dbReference>
<dbReference type="Proteomes" id="UP000235392">
    <property type="component" value="Unassembled WGS sequence"/>
</dbReference>
<sequence length="84" mass="8963">MSASTLGVSTTVQPTWDHAVRPQAAPRACRRLSSPPWTTPSGYRGPYHHATASHTAHTGWRFTRPLAASSGVASQPLLSLLSLT</sequence>
<dbReference type="AlphaFoldDB" id="A0A2N5UDK7"/>
<reference evidence="1 2" key="1">
    <citation type="submission" date="2017-11" db="EMBL/GenBank/DDBJ databases">
        <title>De novo assembly and phasing of dikaryotic genomes from two isolates of Puccinia coronata f. sp. avenae, the causal agent of oat crown rust.</title>
        <authorList>
            <person name="Miller M.E."/>
            <person name="Zhang Y."/>
            <person name="Omidvar V."/>
            <person name="Sperschneider J."/>
            <person name="Schwessinger B."/>
            <person name="Raley C."/>
            <person name="Palmer J.M."/>
            <person name="Garnica D."/>
            <person name="Upadhyaya N."/>
            <person name="Rathjen J."/>
            <person name="Taylor J.M."/>
            <person name="Park R.F."/>
            <person name="Dodds P.N."/>
            <person name="Hirsch C.D."/>
            <person name="Kianian S.F."/>
            <person name="Figueroa M."/>
        </authorList>
    </citation>
    <scope>NUCLEOTIDE SEQUENCE [LARGE SCALE GENOMIC DNA]</scope>
    <source>
        <strain evidence="1">12SD80</strain>
    </source>
</reference>
<name>A0A2N5UDK7_9BASI</name>
<comment type="caution">
    <text evidence="1">The sequence shown here is derived from an EMBL/GenBank/DDBJ whole genome shotgun (WGS) entry which is preliminary data.</text>
</comment>